<comment type="subcellular location">
    <subcellularLocation>
        <location evidence="1">Endomembrane system</location>
        <topology evidence="1">Multi-pass membrane protein</topology>
    </subcellularLocation>
</comment>
<dbReference type="EMBL" id="CAJJDN010000057">
    <property type="protein sequence ID" value="CAD8091562.1"/>
    <property type="molecule type" value="Genomic_DNA"/>
</dbReference>
<keyword evidence="8" id="KW-1185">Reference proteome</keyword>
<accession>A0A8S1NHK2</accession>
<proteinExistence type="inferred from homology"/>
<evidence type="ECO:0000256" key="1">
    <source>
        <dbReference type="ARBA" id="ARBA00004127"/>
    </source>
</evidence>
<comment type="caution">
    <text evidence="7">The sequence shown here is derived from an EMBL/GenBank/DDBJ whole genome shotgun (WGS) entry which is preliminary data.</text>
</comment>
<dbReference type="Proteomes" id="UP000692954">
    <property type="component" value="Unassembled WGS sequence"/>
</dbReference>
<evidence type="ECO:0000256" key="5">
    <source>
        <dbReference type="ARBA" id="ARBA00023136"/>
    </source>
</evidence>
<evidence type="ECO:0000256" key="2">
    <source>
        <dbReference type="ARBA" id="ARBA00007049"/>
    </source>
</evidence>
<feature type="transmembrane region" description="Helical" evidence="6">
    <location>
        <begin position="712"/>
        <end position="738"/>
    </location>
</feature>
<protein>
    <submittedName>
        <fullName evidence="7">Uncharacterized protein</fullName>
    </submittedName>
</protein>
<reference evidence="7" key="1">
    <citation type="submission" date="2021-01" db="EMBL/GenBank/DDBJ databases">
        <authorList>
            <consortium name="Genoscope - CEA"/>
            <person name="William W."/>
        </authorList>
    </citation>
    <scope>NUCLEOTIDE SEQUENCE</scope>
</reference>
<keyword evidence="5 6" id="KW-0472">Membrane</keyword>
<evidence type="ECO:0000256" key="6">
    <source>
        <dbReference type="SAM" id="Phobius"/>
    </source>
</evidence>
<evidence type="ECO:0000256" key="3">
    <source>
        <dbReference type="ARBA" id="ARBA00022692"/>
    </source>
</evidence>
<feature type="transmembrane region" description="Helical" evidence="6">
    <location>
        <begin position="744"/>
        <end position="763"/>
    </location>
</feature>
<evidence type="ECO:0000256" key="4">
    <source>
        <dbReference type="ARBA" id="ARBA00022989"/>
    </source>
</evidence>
<feature type="transmembrane region" description="Helical" evidence="6">
    <location>
        <begin position="12"/>
        <end position="35"/>
    </location>
</feature>
<dbReference type="PANTHER" id="PTHR31851">
    <property type="entry name" value="FE(2+)/MN(2+) TRANSPORTER PCL1"/>
    <property type="match status" value="1"/>
</dbReference>
<organism evidence="7 8">
    <name type="scientific">Paramecium sonneborni</name>
    <dbReference type="NCBI Taxonomy" id="65129"/>
    <lineage>
        <taxon>Eukaryota</taxon>
        <taxon>Sar</taxon>
        <taxon>Alveolata</taxon>
        <taxon>Ciliophora</taxon>
        <taxon>Intramacronucleata</taxon>
        <taxon>Oligohymenophorea</taxon>
        <taxon>Peniculida</taxon>
        <taxon>Parameciidae</taxon>
        <taxon>Paramecium</taxon>
    </lineage>
</organism>
<dbReference type="OrthoDB" id="307751at2759"/>
<dbReference type="InterPro" id="IPR008217">
    <property type="entry name" value="Ccc1_fam"/>
</dbReference>
<sequence>MPFLSNYPMKTQLLTYSTIFIIVVSVLTYLTGYVGGQYIIQDFLSQSDIIYQRLNSNKSSLTNYYLKYFNSYFEISNFNYHYIDSNPLIILNKLYLNYFGNLIAASEININNYGGIKTLPSVLEDKKNKKFSNSIFCYAFKQEFQTQNTESIKEVIFADFLGPLGQIIHSQFDQNKPLLYGYITKSPKILYSYPCYSYGESFEDYLPETRPWFKLAQNASEKIIANLEYEYLVSDPYLFNQAKQIGITLSLPVIDNQLKFRGAWCMDIFPEYLIFMTEKMTSQFKSMNIIILSTDGMIIKDDDSKLSYPVYFYNESITGFNLQQWQTLKETDFEEYQFDNTLEETQNSIIKFYLKKQQLYILFLIDSNEYIHYLMDYKNQQEYKINDFLQLTLILLLMSFCVLILMAYLIITFFIMKPIEEIIWFFQMRESKSLKQKYQQMLKTRFRYRNHNYISPTIRKLQEAAYRLNYWNFKKQKQKNTINTKIWNNGNFQNQQDKIVIIADLFYCDINQQQLYLMNRDLEMARQAYMGKNVEMTKQAHNYNPSEQLYTDNRVNENDPLQKLDSHQEKHSTGGNYLRSSVFGGMDGMMTTFSVVTAVIGGNFGVQAVLALGVANMIGDGLSMALGDYLSTKSEQQFFKQEREREKWEVENNLEGEKKEMIELYKKKGMEQEDAEKIMNIISRHKDAFIDIMMLEELELGGAEENPFMNALVTFVAFILFGLVPIIPFIVAAIAGLTDGTTDTLFYISIAMTASFLIILGVSKSFFSYAPWWRCAAETLFVGACTAGSSYLIGMAFEGQEIG</sequence>
<evidence type="ECO:0000313" key="7">
    <source>
        <dbReference type="EMBL" id="CAD8091562.1"/>
    </source>
</evidence>
<dbReference type="GO" id="GO:0030026">
    <property type="term" value="P:intracellular manganese ion homeostasis"/>
    <property type="evidence" value="ECO:0007669"/>
    <property type="project" value="InterPro"/>
</dbReference>
<dbReference type="AlphaFoldDB" id="A0A8S1NHK2"/>
<evidence type="ECO:0000313" key="8">
    <source>
        <dbReference type="Proteomes" id="UP000692954"/>
    </source>
</evidence>
<comment type="similarity">
    <text evidence="2">Belongs to the CCC1 family.</text>
</comment>
<feature type="transmembrane region" description="Helical" evidence="6">
    <location>
        <begin position="388"/>
        <end position="415"/>
    </location>
</feature>
<gene>
    <name evidence="7" type="ORF">PSON_ATCC_30995.1.T0570334</name>
</gene>
<dbReference type="GO" id="GO:0012505">
    <property type="term" value="C:endomembrane system"/>
    <property type="evidence" value="ECO:0007669"/>
    <property type="project" value="UniProtKB-SubCell"/>
</dbReference>
<keyword evidence="4 6" id="KW-1133">Transmembrane helix</keyword>
<feature type="transmembrane region" description="Helical" evidence="6">
    <location>
        <begin position="775"/>
        <end position="797"/>
    </location>
</feature>
<keyword evidence="3 6" id="KW-0812">Transmembrane</keyword>
<dbReference type="Pfam" id="PF01988">
    <property type="entry name" value="VIT1"/>
    <property type="match status" value="1"/>
</dbReference>
<dbReference type="GO" id="GO:0005384">
    <property type="term" value="F:manganese ion transmembrane transporter activity"/>
    <property type="evidence" value="ECO:0007669"/>
    <property type="project" value="InterPro"/>
</dbReference>
<name>A0A8S1NHK2_9CILI</name>